<reference evidence="1" key="1">
    <citation type="submission" date="2020-05" db="EMBL/GenBank/DDBJ databases">
        <title>Large-scale comparative analyses of tick genomes elucidate their genetic diversity and vector capacities.</title>
        <authorList>
            <person name="Jia N."/>
            <person name="Wang J."/>
            <person name="Shi W."/>
            <person name="Du L."/>
            <person name="Sun Y."/>
            <person name="Zhan W."/>
            <person name="Jiang J."/>
            <person name="Wang Q."/>
            <person name="Zhang B."/>
            <person name="Ji P."/>
            <person name="Sakyi L.B."/>
            <person name="Cui X."/>
            <person name="Yuan T."/>
            <person name="Jiang B."/>
            <person name="Yang W."/>
            <person name="Lam T.T.-Y."/>
            <person name="Chang Q."/>
            <person name="Ding S."/>
            <person name="Wang X."/>
            <person name="Zhu J."/>
            <person name="Ruan X."/>
            <person name="Zhao L."/>
            <person name="Wei J."/>
            <person name="Que T."/>
            <person name="Du C."/>
            <person name="Cheng J."/>
            <person name="Dai P."/>
            <person name="Han X."/>
            <person name="Huang E."/>
            <person name="Gao Y."/>
            <person name="Liu J."/>
            <person name="Shao H."/>
            <person name="Ye R."/>
            <person name="Li L."/>
            <person name="Wei W."/>
            <person name="Wang X."/>
            <person name="Wang C."/>
            <person name="Yang T."/>
            <person name="Huo Q."/>
            <person name="Li W."/>
            <person name="Guo W."/>
            <person name="Chen H."/>
            <person name="Zhou L."/>
            <person name="Ni X."/>
            <person name="Tian J."/>
            <person name="Zhou Y."/>
            <person name="Sheng Y."/>
            <person name="Liu T."/>
            <person name="Pan Y."/>
            <person name="Xia L."/>
            <person name="Li J."/>
            <person name="Zhao F."/>
            <person name="Cao W."/>
        </authorList>
    </citation>
    <scope>NUCLEOTIDE SEQUENCE</scope>
    <source>
        <strain evidence="1">Hyas-2018</strain>
    </source>
</reference>
<name>A0ACB7SLN8_HYAAI</name>
<dbReference type="Proteomes" id="UP000821845">
    <property type="component" value="Chromosome 3"/>
</dbReference>
<gene>
    <name evidence="1" type="ORF">HPB50_011323</name>
</gene>
<proteinExistence type="predicted"/>
<evidence type="ECO:0000313" key="1">
    <source>
        <dbReference type="EMBL" id="KAH6935881.1"/>
    </source>
</evidence>
<keyword evidence="2" id="KW-1185">Reference proteome</keyword>
<evidence type="ECO:0000313" key="2">
    <source>
        <dbReference type="Proteomes" id="UP000821845"/>
    </source>
</evidence>
<organism evidence="1 2">
    <name type="scientific">Hyalomma asiaticum</name>
    <name type="common">Tick</name>
    <dbReference type="NCBI Taxonomy" id="266040"/>
    <lineage>
        <taxon>Eukaryota</taxon>
        <taxon>Metazoa</taxon>
        <taxon>Ecdysozoa</taxon>
        <taxon>Arthropoda</taxon>
        <taxon>Chelicerata</taxon>
        <taxon>Arachnida</taxon>
        <taxon>Acari</taxon>
        <taxon>Parasitiformes</taxon>
        <taxon>Ixodida</taxon>
        <taxon>Ixodoidea</taxon>
        <taxon>Ixodidae</taxon>
        <taxon>Hyalomminae</taxon>
        <taxon>Hyalomma</taxon>
    </lineage>
</organism>
<accession>A0ACB7SLN8</accession>
<sequence length="191" mass="21451">MLIRTHFKEVAEVKNAVELFLEIGVSAAVPTRTKRLYGIWKMVKLPEEDAVICPTEPQSPVQDDNSEDVNTIDKTPEAEDSFKLRQVSPAIHKQELKGNIYFTSLDQIAMIALRTPAQRLCDECARSSWTASQGQAGGKKADKHGAKHNTPASCSQPFLTGLQGEWWICWKKRHRKWKCGTMKVSNVGSNR</sequence>
<dbReference type="EMBL" id="CM023483">
    <property type="protein sequence ID" value="KAH6935881.1"/>
    <property type="molecule type" value="Genomic_DNA"/>
</dbReference>
<comment type="caution">
    <text evidence="1">The sequence shown here is derived from an EMBL/GenBank/DDBJ whole genome shotgun (WGS) entry which is preliminary data.</text>
</comment>
<protein>
    <submittedName>
        <fullName evidence="1">Uncharacterized protein</fullName>
    </submittedName>
</protein>